<proteinExistence type="inferred from homology"/>
<dbReference type="AlphaFoldDB" id="A0A4V2V0H2"/>
<dbReference type="PANTHER" id="PTHR43026:SF1">
    <property type="entry name" value="2-HYDROXYACID DEHYDROGENASE HOMOLOG 1-RELATED"/>
    <property type="match status" value="1"/>
</dbReference>
<evidence type="ECO:0000259" key="5">
    <source>
        <dbReference type="Pfam" id="PF00389"/>
    </source>
</evidence>
<evidence type="ECO:0000259" key="6">
    <source>
        <dbReference type="Pfam" id="PF02826"/>
    </source>
</evidence>
<name>A0A4V2V0H2_9FIRM</name>
<dbReference type="SUPFAM" id="SSF52283">
    <property type="entry name" value="Formate/glycerate dehydrogenase catalytic domain-like"/>
    <property type="match status" value="1"/>
</dbReference>
<evidence type="ECO:0000256" key="1">
    <source>
        <dbReference type="ARBA" id="ARBA00005854"/>
    </source>
</evidence>
<dbReference type="PANTHER" id="PTHR43026">
    <property type="entry name" value="2-HYDROXYACID DEHYDROGENASE HOMOLOG 1-RELATED"/>
    <property type="match status" value="1"/>
</dbReference>
<dbReference type="PROSITE" id="PS00065">
    <property type="entry name" value="D_2_HYDROXYACID_DH_1"/>
    <property type="match status" value="1"/>
</dbReference>
<protein>
    <submittedName>
        <fullName evidence="7">D-lactate dehydrogenase</fullName>
    </submittedName>
</protein>
<keyword evidence="8" id="KW-1185">Reference proteome</keyword>
<feature type="domain" description="D-isomer specific 2-hydroxyacid dehydrogenase catalytic" evidence="5">
    <location>
        <begin position="9"/>
        <end position="317"/>
    </location>
</feature>
<gene>
    <name evidence="7" type="ORF">EDC18_102123</name>
</gene>
<dbReference type="InterPro" id="IPR006139">
    <property type="entry name" value="D-isomer_2_OHA_DH_cat_dom"/>
</dbReference>
<dbReference type="InterPro" id="IPR036291">
    <property type="entry name" value="NAD(P)-bd_dom_sf"/>
</dbReference>
<evidence type="ECO:0000256" key="4">
    <source>
        <dbReference type="RuleBase" id="RU003719"/>
    </source>
</evidence>
<dbReference type="Gene3D" id="3.40.50.720">
    <property type="entry name" value="NAD(P)-binding Rossmann-like Domain"/>
    <property type="match status" value="2"/>
</dbReference>
<dbReference type="PROSITE" id="PS00670">
    <property type="entry name" value="D_2_HYDROXYACID_DH_2"/>
    <property type="match status" value="1"/>
</dbReference>
<keyword evidence="2 4" id="KW-0560">Oxidoreductase</keyword>
<comment type="caution">
    <text evidence="7">The sequence shown here is derived from an EMBL/GenBank/DDBJ whole genome shotgun (WGS) entry which is preliminary data.</text>
</comment>
<dbReference type="InterPro" id="IPR058205">
    <property type="entry name" value="D-LDH-like"/>
</dbReference>
<dbReference type="GO" id="GO:0051287">
    <property type="term" value="F:NAD binding"/>
    <property type="evidence" value="ECO:0007669"/>
    <property type="project" value="InterPro"/>
</dbReference>
<dbReference type="InterPro" id="IPR029753">
    <property type="entry name" value="D-isomer_DH_CS"/>
</dbReference>
<accession>A0A4V2V0H2</accession>
<evidence type="ECO:0000256" key="2">
    <source>
        <dbReference type="ARBA" id="ARBA00023002"/>
    </source>
</evidence>
<dbReference type="SUPFAM" id="SSF51735">
    <property type="entry name" value="NAD(P)-binding Rossmann-fold domains"/>
    <property type="match status" value="1"/>
</dbReference>
<dbReference type="OrthoDB" id="9805416at2"/>
<evidence type="ECO:0000313" key="7">
    <source>
        <dbReference type="EMBL" id="TCT16107.1"/>
    </source>
</evidence>
<dbReference type="Pfam" id="PF02826">
    <property type="entry name" value="2-Hacid_dh_C"/>
    <property type="match status" value="1"/>
</dbReference>
<organism evidence="7 8">
    <name type="scientific">Natranaerovirga pectinivora</name>
    <dbReference type="NCBI Taxonomy" id="682400"/>
    <lineage>
        <taxon>Bacteria</taxon>
        <taxon>Bacillati</taxon>
        <taxon>Bacillota</taxon>
        <taxon>Clostridia</taxon>
        <taxon>Lachnospirales</taxon>
        <taxon>Natranaerovirgaceae</taxon>
        <taxon>Natranaerovirga</taxon>
    </lineage>
</organism>
<keyword evidence="3" id="KW-0520">NAD</keyword>
<dbReference type="InterPro" id="IPR006140">
    <property type="entry name" value="D-isomer_DH_NAD-bd"/>
</dbReference>
<feature type="domain" description="D-isomer specific 2-hydroxyacid dehydrogenase NAD-binding" evidence="6">
    <location>
        <begin position="108"/>
        <end position="294"/>
    </location>
</feature>
<reference evidence="7 8" key="1">
    <citation type="submission" date="2019-03" db="EMBL/GenBank/DDBJ databases">
        <title>Genomic Encyclopedia of Type Strains, Phase IV (KMG-IV): sequencing the most valuable type-strain genomes for metagenomic binning, comparative biology and taxonomic classification.</title>
        <authorList>
            <person name="Goeker M."/>
        </authorList>
    </citation>
    <scope>NUCLEOTIDE SEQUENCE [LARGE SCALE GENOMIC DNA]</scope>
    <source>
        <strain evidence="7 8">DSM 24629</strain>
    </source>
</reference>
<dbReference type="Pfam" id="PF00389">
    <property type="entry name" value="2-Hacid_dh"/>
    <property type="match status" value="1"/>
</dbReference>
<dbReference type="Proteomes" id="UP000294902">
    <property type="component" value="Unassembled WGS sequence"/>
</dbReference>
<comment type="similarity">
    <text evidence="1 4">Belongs to the D-isomer specific 2-hydroxyacid dehydrogenase family.</text>
</comment>
<evidence type="ECO:0000313" key="8">
    <source>
        <dbReference type="Proteomes" id="UP000294902"/>
    </source>
</evidence>
<sequence>MKIVVYSYRPDEEENFNRFSKKYGSELILCKEPPSLDNAHLAKGCECISIVTTKVDEALLNKFKEIGVKFISTRTIGYDHIDIISAEKLGIEVGNITYSPSSVSEYTIMLILMSIRKVNNIIERSNIQDFTIKGLKGRELHNLRVGVIGAGRIGEQVIRNLSGFGCEILVYDHNENGDIKKYAEYVSLDTLYKESDIITLHIPANEDNHHMINKRSISSMKDGVIIINTSRGTLVKTSDLIDGIEGKKVGGAALDVIENEAPIFFKDKKCEVINHREYALLKSYPNVILTPHTAFYTDQAVSDMVENSIKSCVEYMKKI</sequence>
<dbReference type="RefSeq" id="WP_132250238.1">
    <property type="nucleotide sequence ID" value="NZ_SMAL01000002.1"/>
</dbReference>
<dbReference type="EMBL" id="SMAL01000002">
    <property type="protein sequence ID" value="TCT16107.1"/>
    <property type="molecule type" value="Genomic_DNA"/>
</dbReference>
<dbReference type="InterPro" id="IPR029752">
    <property type="entry name" value="D-isomer_DH_CS1"/>
</dbReference>
<evidence type="ECO:0000256" key="3">
    <source>
        <dbReference type="ARBA" id="ARBA00023027"/>
    </source>
</evidence>
<dbReference type="CDD" id="cd12185">
    <property type="entry name" value="HGDH_LDH_like"/>
    <property type="match status" value="1"/>
</dbReference>
<dbReference type="GO" id="GO:0008720">
    <property type="term" value="F:D-lactate dehydrogenase (NAD+) activity"/>
    <property type="evidence" value="ECO:0007669"/>
    <property type="project" value="TreeGrafter"/>
</dbReference>